<reference evidence="2" key="1">
    <citation type="submission" date="2017-08" db="EMBL/GenBank/DDBJ databases">
        <authorList>
            <person name="Polle J.E."/>
            <person name="Barry K."/>
            <person name="Cushman J."/>
            <person name="Schmutz J."/>
            <person name="Tran D."/>
            <person name="Hathwaick L.T."/>
            <person name="Yim W.C."/>
            <person name="Jenkins J."/>
            <person name="Mckie-Krisberg Z.M."/>
            <person name="Prochnik S."/>
            <person name="Lindquist E."/>
            <person name="Dockter R.B."/>
            <person name="Adam C."/>
            <person name="Molina H."/>
            <person name="Bunkerborg J."/>
            <person name="Jin E."/>
            <person name="Buchheim M."/>
            <person name="Magnuson J."/>
        </authorList>
    </citation>
    <scope>NUCLEOTIDE SEQUENCE</scope>
    <source>
        <strain evidence="2">CCAP 19/18</strain>
    </source>
</reference>
<feature type="compositionally biased region" description="Polar residues" evidence="1">
    <location>
        <begin position="246"/>
        <end position="262"/>
    </location>
</feature>
<name>A0ABQ7H8E9_DUNSA</name>
<proteinExistence type="predicted"/>
<gene>
    <name evidence="2" type="ORF">DUNSADRAFT_2168</name>
</gene>
<feature type="region of interest" description="Disordered" evidence="1">
    <location>
        <begin position="196"/>
        <end position="229"/>
    </location>
</feature>
<feature type="region of interest" description="Disordered" evidence="1">
    <location>
        <begin position="246"/>
        <end position="270"/>
    </location>
</feature>
<feature type="region of interest" description="Disordered" evidence="1">
    <location>
        <begin position="1"/>
        <end position="32"/>
    </location>
</feature>
<dbReference type="EMBL" id="MU069448">
    <property type="protein sequence ID" value="KAF5843131.1"/>
    <property type="molecule type" value="Genomic_DNA"/>
</dbReference>
<evidence type="ECO:0000313" key="2">
    <source>
        <dbReference type="EMBL" id="KAF5843131.1"/>
    </source>
</evidence>
<keyword evidence="3" id="KW-1185">Reference proteome</keyword>
<protein>
    <submittedName>
        <fullName evidence="2">Uncharacterized protein</fullName>
    </submittedName>
</protein>
<feature type="compositionally biased region" description="Polar residues" evidence="1">
    <location>
        <begin position="206"/>
        <end position="218"/>
    </location>
</feature>
<feature type="region of interest" description="Disordered" evidence="1">
    <location>
        <begin position="112"/>
        <end position="153"/>
    </location>
</feature>
<evidence type="ECO:0000256" key="1">
    <source>
        <dbReference type="SAM" id="MobiDB-lite"/>
    </source>
</evidence>
<comment type="caution">
    <text evidence="2">The sequence shown here is derived from an EMBL/GenBank/DDBJ whole genome shotgun (WGS) entry which is preliminary data.</text>
</comment>
<sequence>MHRLFAQEAQARARPGSAPPQNTDVMAFPASPSATDHGPLAPGFHLNNTDYVEYFYRYRTLNPRLPPPEEAMNPANFEELKLILGGLGKPGSDETHHRDPLAMLAQMAGGDEAEGIQQQSHLSPWPSGSQPFEGLLQDYSPHAGSPAAHSPLLSDLPSSSFPFDSIGGQDSSVQHFSSSPALNSLDSTLLALRQSGSGHLGGANSHRLSSSTSLQNPGSPGMVQRSASFSSTAPLANRCQFDAGTKTTPAQVQAHRSNSMSGDSLLPKSGSGPCALPAHLHHSRSSSFGGANNKVRLCTHRSVYL</sequence>
<evidence type="ECO:0000313" key="3">
    <source>
        <dbReference type="Proteomes" id="UP000815325"/>
    </source>
</evidence>
<organism evidence="2 3">
    <name type="scientific">Dunaliella salina</name>
    <name type="common">Green alga</name>
    <name type="synonym">Protococcus salinus</name>
    <dbReference type="NCBI Taxonomy" id="3046"/>
    <lineage>
        <taxon>Eukaryota</taxon>
        <taxon>Viridiplantae</taxon>
        <taxon>Chlorophyta</taxon>
        <taxon>core chlorophytes</taxon>
        <taxon>Chlorophyceae</taxon>
        <taxon>CS clade</taxon>
        <taxon>Chlamydomonadales</taxon>
        <taxon>Dunaliellaceae</taxon>
        <taxon>Dunaliella</taxon>
    </lineage>
</organism>
<dbReference type="Proteomes" id="UP000815325">
    <property type="component" value="Unassembled WGS sequence"/>
</dbReference>
<accession>A0ABQ7H8E9</accession>
<feature type="compositionally biased region" description="Polar residues" evidence="1">
    <location>
        <begin position="116"/>
        <end position="130"/>
    </location>
</feature>